<dbReference type="EMBL" id="DYYG01000067">
    <property type="protein sequence ID" value="HJE26160.1"/>
    <property type="molecule type" value="Genomic_DNA"/>
</dbReference>
<evidence type="ECO:0000256" key="2">
    <source>
        <dbReference type="SAM" id="SignalP"/>
    </source>
</evidence>
<feature type="signal peptide" evidence="2">
    <location>
        <begin position="1"/>
        <end position="22"/>
    </location>
</feature>
<evidence type="ECO:0000313" key="3">
    <source>
        <dbReference type="EMBL" id="HJE26160.1"/>
    </source>
</evidence>
<keyword evidence="1" id="KW-0812">Transmembrane</keyword>
<feature type="transmembrane region" description="Helical" evidence="1">
    <location>
        <begin position="87"/>
        <end position="107"/>
    </location>
</feature>
<feature type="transmembrane region" description="Helical" evidence="1">
    <location>
        <begin position="63"/>
        <end position="81"/>
    </location>
</feature>
<reference evidence="3" key="1">
    <citation type="journal article" date="2021" name="PeerJ">
        <title>Extensive microbial diversity within the chicken gut microbiome revealed by metagenomics and culture.</title>
        <authorList>
            <person name="Gilroy R."/>
            <person name="Ravi A."/>
            <person name="Getino M."/>
            <person name="Pursley I."/>
            <person name="Horton D.L."/>
            <person name="Alikhan N.F."/>
            <person name="Baker D."/>
            <person name="Gharbi K."/>
            <person name="Hall N."/>
            <person name="Watson M."/>
            <person name="Adriaenssens E.M."/>
            <person name="Foster-Nyarko E."/>
            <person name="Jarju S."/>
            <person name="Secka A."/>
            <person name="Antonio M."/>
            <person name="Oren A."/>
            <person name="Chaudhuri R.R."/>
            <person name="La Ragione R."/>
            <person name="Hildebrand F."/>
            <person name="Pallen M.J."/>
        </authorList>
    </citation>
    <scope>NUCLEOTIDE SEQUENCE</scope>
    <source>
        <strain evidence="3">316</strain>
    </source>
</reference>
<proteinExistence type="predicted"/>
<protein>
    <submittedName>
        <fullName evidence="3">HupE/UreJ family protein</fullName>
    </submittedName>
</protein>
<keyword evidence="1" id="KW-0472">Membrane</keyword>
<dbReference type="PIRSF" id="PIRSF016919">
    <property type="entry name" value="HupE_UreJ"/>
    <property type="match status" value="1"/>
</dbReference>
<feature type="transmembrane region" description="Helical" evidence="1">
    <location>
        <begin position="176"/>
        <end position="196"/>
    </location>
</feature>
<keyword evidence="2" id="KW-0732">Signal</keyword>
<accession>A0A921E6B1</accession>
<gene>
    <name evidence="3" type="ORF">K8W01_21130</name>
</gene>
<evidence type="ECO:0000313" key="4">
    <source>
        <dbReference type="Proteomes" id="UP000742631"/>
    </source>
</evidence>
<sequence>MNRFSAALPAGLLVLLPHAALAHPGHGEAGGLAQGLLHPIGGADHVLAMVAVGLLAAFYGGRALWALPLSFLGMMTLGAGLGMTGLALPYAEIGIGLSVVAFGLALALRVAAPLAALMALVGGFAVFHGYAHGAEMPESASGLAYGLGFLAATAALHLAGLGLGRILNGRQASLRILPQVLGGAVTVAGLALLVQAA</sequence>
<dbReference type="AlphaFoldDB" id="A0A921E6B1"/>
<feature type="transmembrane region" description="Helical" evidence="1">
    <location>
        <begin position="114"/>
        <end position="131"/>
    </location>
</feature>
<comment type="caution">
    <text evidence="3">The sequence shown here is derived from an EMBL/GenBank/DDBJ whole genome shotgun (WGS) entry which is preliminary data.</text>
</comment>
<organism evidence="3 4">
    <name type="scientific">Methylorubrum populi</name>
    <dbReference type="NCBI Taxonomy" id="223967"/>
    <lineage>
        <taxon>Bacteria</taxon>
        <taxon>Pseudomonadati</taxon>
        <taxon>Pseudomonadota</taxon>
        <taxon>Alphaproteobacteria</taxon>
        <taxon>Hyphomicrobiales</taxon>
        <taxon>Methylobacteriaceae</taxon>
        <taxon>Methylorubrum</taxon>
    </lineage>
</organism>
<dbReference type="Proteomes" id="UP000742631">
    <property type="component" value="Unassembled WGS sequence"/>
</dbReference>
<feature type="transmembrane region" description="Helical" evidence="1">
    <location>
        <begin position="32"/>
        <end position="56"/>
    </location>
</feature>
<keyword evidence="1" id="KW-1133">Transmembrane helix</keyword>
<feature type="chain" id="PRO_5037272934" evidence="2">
    <location>
        <begin position="23"/>
        <end position="197"/>
    </location>
</feature>
<evidence type="ECO:0000256" key="1">
    <source>
        <dbReference type="SAM" id="Phobius"/>
    </source>
</evidence>
<name>A0A921E6B1_9HYPH</name>
<dbReference type="InterPro" id="IPR007038">
    <property type="entry name" value="HupE_UreJ"/>
</dbReference>
<feature type="transmembrane region" description="Helical" evidence="1">
    <location>
        <begin position="143"/>
        <end position="164"/>
    </location>
</feature>
<reference evidence="3" key="2">
    <citation type="submission" date="2021-09" db="EMBL/GenBank/DDBJ databases">
        <authorList>
            <person name="Gilroy R."/>
        </authorList>
    </citation>
    <scope>NUCLEOTIDE SEQUENCE</scope>
    <source>
        <strain evidence="3">316</strain>
    </source>
</reference>
<dbReference type="Pfam" id="PF04955">
    <property type="entry name" value="HupE_UreJ"/>
    <property type="match status" value="1"/>
</dbReference>